<sequence>MSKIAQKLSALGLTRAGALAAIAAVCLYRIVPHLPNLTPVGAMFVLGGLYLGGGLMWMAAPFIGLLISDTVLNLAFDGRAVHPDRAFDYLAFALIALGARWAAKRPAAARIGVVVGAPVAFFLVSNFGVWLAGGMYAHTPAGLAECYTAALPFFRGTLFGDWLFAGAGMLMLEGLKTREARTAALAA</sequence>
<dbReference type="OrthoDB" id="9806699at2"/>
<accession>A0A328AIJ2</accession>
<name>A0A328AIJ2_9CAUL</name>
<feature type="transmembrane region" description="Helical" evidence="1">
    <location>
        <begin position="86"/>
        <end position="103"/>
    </location>
</feature>
<dbReference type="Pfam" id="PF20221">
    <property type="entry name" value="DUF6580"/>
    <property type="match status" value="1"/>
</dbReference>
<feature type="transmembrane region" description="Helical" evidence="1">
    <location>
        <begin position="153"/>
        <end position="172"/>
    </location>
</feature>
<evidence type="ECO:0000313" key="3">
    <source>
        <dbReference type="Proteomes" id="UP000249254"/>
    </source>
</evidence>
<keyword evidence="1" id="KW-0472">Membrane</keyword>
<keyword evidence="3" id="KW-1185">Reference proteome</keyword>
<evidence type="ECO:0000313" key="2">
    <source>
        <dbReference type="EMBL" id="RAK54341.1"/>
    </source>
</evidence>
<dbReference type="Proteomes" id="UP000249254">
    <property type="component" value="Unassembled WGS sequence"/>
</dbReference>
<dbReference type="InterPro" id="IPR046487">
    <property type="entry name" value="DUF6580"/>
</dbReference>
<dbReference type="AlphaFoldDB" id="A0A328AIJ2"/>
<feature type="transmembrane region" description="Helical" evidence="1">
    <location>
        <begin position="43"/>
        <end position="66"/>
    </location>
</feature>
<keyword evidence="1" id="KW-1133">Transmembrane helix</keyword>
<dbReference type="RefSeq" id="WP_111528092.1">
    <property type="nucleotide sequence ID" value="NZ_JBHRSG010000004.1"/>
</dbReference>
<dbReference type="EMBL" id="QFYQ01000001">
    <property type="protein sequence ID" value="RAK54341.1"/>
    <property type="molecule type" value="Genomic_DNA"/>
</dbReference>
<gene>
    <name evidence="2" type="ORF">DJ017_07295</name>
</gene>
<feature type="transmembrane region" description="Helical" evidence="1">
    <location>
        <begin position="12"/>
        <end position="31"/>
    </location>
</feature>
<organism evidence="2 3">
    <name type="scientific">Phenylobacterium soli</name>
    <dbReference type="NCBI Taxonomy" id="2170551"/>
    <lineage>
        <taxon>Bacteria</taxon>
        <taxon>Pseudomonadati</taxon>
        <taxon>Pseudomonadota</taxon>
        <taxon>Alphaproteobacteria</taxon>
        <taxon>Caulobacterales</taxon>
        <taxon>Caulobacteraceae</taxon>
        <taxon>Phenylobacterium</taxon>
    </lineage>
</organism>
<protein>
    <submittedName>
        <fullName evidence="2">Uncharacterized protein</fullName>
    </submittedName>
</protein>
<proteinExistence type="predicted"/>
<reference evidence="3" key="1">
    <citation type="submission" date="2018-05" db="EMBL/GenBank/DDBJ databases">
        <authorList>
            <person name="Li X."/>
        </authorList>
    </citation>
    <scope>NUCLEOTIDE SEQUENCE [LARGE SCALE GENOMIC DNA]</scope>
    <source>
        <strain evidence="3">LX32</strain>
    </source>
</reference>
<comment type="caution">
    <text evidence="2">The sequence shown here is derived from an EMBL/GenBank/DDBJ whole genome shotgun (WGS) entry which is preliminary data.</text>
</comment>
<evidence type="ECO:0000256" key="1">
    <source>
        <dbReference type="SAM" id="Phobius"/>
    </source>
</evidence>
<keyword evidence="1" id="KW-0812">Transmembrane</keyword>
<feature type="transmembrane region" description="Helical" evidence="1">
    <location>
        <begin position="110"/>
        <end position="133"/>
    </location>
</feature>